<feature type="non-terminal residue" evidence="8">
    <location>
        <position position="1"/>
    </location>
</feature>
<feature type="compositionally biased region" description="Low complexity" evidence="6">
    <location>
        <begin position="204"/>
        <end position="221"/>
    </location>
</feature>
<evidence type="ECO:0000256" key="6">
    <source>
        <dbReference type="SAM" id="MobiDB-lite"/>
    </source>
</evidence>
<feature type="region of interest" description="Disordered" evidence="6">
    <location>
        <begin position="191"/>
        <end position="221"/>
    </location>
</feature>
<comment type="cofactor">
    <cofactor evidence="1">
        <name>FMN</name>
        <dbReference type="ChEBI" id="CHEBI:58210"/>
    </cofactor>
</comment>
<dbReference type="Pfam" id="PF00881">
    <property type="entry name" value="Nitroreductase"/>
    <property type="match status" value="1"/>
</dbReference>
<dbReference type="RefSeq" id="WP_182667553.1">
    <property type="nucleotide sequence ID" value="NZ_VKHS01001441.1"/>
</dbReference>
<keyword evidence="4" id="KW-0288">FMN</keyword>
<sequence>PVPHHLLRELLDLTLRAPSAWNGQARSVVAVTDPARLADLVRATGGQPQPREAPVMLVFVADCGDRPTDREEIHRAALDAGAWSAAFAEDSLASELAFRRDLAARGLLREYAVKDAMLAAAHALLAATALGLAGCPMNGWDETAVKEVIGIADRDDLAIALLTPLGFPAETRVPPGRLPLGRRAFTDRYGVPFDDTTPGAAEDPAASGTPSAGAPGPVTHP</sequence>
<dbReference type="Gene3D" id="3.40.109.10">
    <property type="entry name" value="NADH Oxidase"/>
    <property type="match status" value="1"/>
</dbReference>
<dbReference type="GO" id="GO:0016491">
    <property type="term" value="F:oxidoreductase activity"/>
    <property type="evidence" value="ECO:0007669"/>
    <property type="project" value="UniProtKB-KW"/>
</dbReference>
<organism evidence="8 9">
    <name type="scientific">Streptomyces calidiresistens</name>
    <dbReference type="NCBI Taxonomy" id="1485586"/>
    <lineage>
        <taxon>Bacteria</taxon>
        <taxon>Bacillati</taxon>
        <taxon>Actinomycetota</taxon>
        <taxon>Actinomycetes</taxon>
        <taxon>Kitasatosporales</taxon>
        <taxon>Streptomycetaceae</taxon>
        <taxon>Streptomyces</taxon>
    </lineage>
</organism>
<protein>
    <submittedName>
        <fullName evidence="8">Dehydrogenase</fullName>
    </submittedName>
</protein>
<evidence type="ECO:0000313" key="9">
    <source>
        <dbReference type="Proteomes" id="UP000530234"/>
    </source>
</evidence>
<evidence type="ECO:0000256" key="1">
    <source>
        <dbReference type="ARBA" id="ARBA00001917"/>
    </source>
</evidence>
<comment type="similarity">
    <text evidence="2">Belongs to the nitroreductase family.</text>
</comment>
<reference evidence="9" key="1">
    <citation type="submission" date="2019-10" db="EMBL/GenBank/DDBJ databases">
        <title>Streptomyces sp. nov., a novel actinobacterium isolated from alkaline environment.</title>
        <authorList>
            <person name="Golinska P."/>
        </authorList>
    </citation>
    <scope>NUCLEOTIDE SEQUENCE [LARGE SCALE GENOMIC DNA]</scope>
    <source>
        <strain evidence="9">DSM 42108</strain>
    </source>
</reference>
<comment type="caution">
    <text evidence="8">The sequence shown here is derived from an EMBL/GenBank/DDBJ whole genome shotgun (WGS) entry which is preliminary data.</text>
</comment>
<dbReference type="InterPro" id="IPR000415">
    <property type="entry name" value="Nitroreductase-like"/>
</dbReference>
<feature type="domain" description="Nitroreductase" evidence="7">
    <location>
        <begin position="1"/>
        <end position="158"/>
    </location>
</feature>
<evidence type="ECO:0000256" key="5">
    <source>
        <dbReference type="ARBA" id="ARBA00023002"/>
    </source>
</evidence>
<evidence type="ECO:0000313" key="8">
    <source>
        <dbReference type="EMBL" id="MBB0233055.1"/>
    </source>
</evidence>
<keyword evidence="5" id="KW-0560">Oxidoreductase</keyword>
<name>A0A7W3T8S0_9ACTN</name>
<proteinExistence type="inferred from homology"/>
<dbReference type="EMBL" id="VKHS01001441">
    <property type="protein sequence ID" value="MBB0233055.1"/>
    <property type="molecule type" value="Genomic_DNA"/>
</dbReference>
<evidence type="ECO:0000256" key="4">
    <source>
        <dbReference type="ARBA" id="ARBA00022643"/>
    </source>
</evidence>
<accession>A0A7W3T8S0</accession>
<keyword evidence="9" id="KW-1185">Reference proteome</keyword>
<gene>
    <name evidence="8" type="ORF">FOE67_27075</name>
</gene>
<dbReference type="PANTHER" id="PTHR43673:SF2">
    <property type="entry name" value="NITROREDUCTASE"/>
    <property type="match status" value="1"/>
</dbReference>
<evidence type="ECO:0000256" key="3">
    <source>
        <dbReference type="ARBA" id="ARBA00022630"/>
    </source>
</evidence>
<evidence type="ECO:0000256" key="2">
    <source>
        <dbReference type="ARBA" id="ARBA00007118"/>
    </source>
</evidence>
<dbReference type="Proteomes" id="UP000530234">
    <property type="component" value="Unassembled WGS sequence"/>
</dbReference>
<dbReference type="AlphaFoldDB" id="A0A7W3T8S0"/>
<evidence type="ECO:0000259" key="7">
    <source>
        <dbReference type="Pfam" id="PF00881"/>
    </source>
</evidence>
<dbReference type="PANTHER" id="PTHR43673">
    <property type="entry name" value="NAD(P)H NITROREDUCTASE YDGI-RELATED"/>
    <property type="match status" value="1"/>
</dbReference>
<dbReference type="InterPro" id="IPR029479">
    <property type="entry name" value="Nitroreductase"/>
</dbReference>
<keyword evidence="3" id="KW-0285">Flavoprotein</keyword>
<dbReference type="SUPFAM" id="SSF55469">
    <property type="entry name" value="FMN-dependent nitroreductase-like"/>
    <property type="match status" value="1"/>
</dbReference>